<evidence type="ECO:0000256" key="1">
    <source>
        <dbReference type="SAM" id="Phobius"/>
    </source>
</evidence>
<feature type="domain" description="AB hydrolase-1" evidence="2">
    <location>
        <begin position="205"/>
        <end position="359"/>
    </location>
</feature>
<sequence>MDAIWSIEIIDGPVPWVVYGLAVVAFLYLLIRRPSVRWFAVALIGIVGGALVGLGLVILVNSLDLFSPPLTIQSTAWIMATFAGIGLAIVNLWKSRWWRKVIASVSIILFALVGTVGVNAYYGLNKTVGSLFGVVVDKPIDIRPINTATADPTQPVYKTWKPPADMPKTGKQGTQVIPASNFPTVRPAGIYLPPAALVKNAPPLPLVIMMMGLPGNPDPQYIGGVLDGLAAKNNGLAPIVIVADQIGTQGDPACVDSTKYGKAGTYVTKDVVEWAKENLNILKDPKYWTMAGYSNGGACAFAYVAQSPELFGNLADISGDEYAGGETPEETTRDVFAGDKQAFEAAKPTSILRMFPGKYASVNAVFTVGGNDPGFLPGAERNAKAAEAAGMRTTYYVVPGAGHVVDGLDGGLRKAFDILYPELGLRAP</sequence>
<dbReference type="GO" id="GO:0016747">
    <property type="term" value="F:acyltransferase activity, transferring groups other than amino-acyl groups"/>
    <property type="evidence" value="ECO:0007669"/>
    <property type="project" value="TreeGrafter"/>
</dbReference>
<dbReference type="Proteomes" id="UP000307380">
    <property type="component" value="Unassembled WGS sequence"/>
</dbReference>
<name>A0A4S4FV69_9MICO</name>
<keyword evidence="4" id="KW-1185">Reference proteome</keyword>
<dbReference type="InterPro" id="IPR050583">
    <property type="entry name" value="Mycobacterial_A85_antigen"/>
</dbReference>
<feature type="transmembrane region" description="Helical" evidence="1">
    <location>
        <begin position="14"/>
        <end position="31"/>
    </location>
</feature>
<gene>
    <name evidence="3" type="ORF">E6C70_10770</name>
</gene>
<organism evidence="3 4">
    <name type="scientific">Orlajensenia flava</name>
    <dbReference type="NCBI Taxonomy" id="2565934"/>
    <lineage>
        <taxon>Bacteria</taxon>
        <taxon>Bacillati</taxon>
        <taxon>Actinomycetota</taxon>
        <taxon>Actinomycetes</taxon>
        <taxon>Micrococcales</taxon>
        <taxon>Microbacteriaceae</taxon>
        <taxon>Orlajensenia</taxon>
    </lineage>
</organism>
<dbReference type="EMBL" id="SSSN01000007">
    <property type="protein sequence ID" value="THG33912.1"/>
    <property type="molecule type" value="Genomic_DNA"/>
</dbReference>
<comment type="caution">
    <text evidence="3">The sequence shown here is derived from an EMBL/GenBank/DDBJ whole genome shotgun (WGS) entry which is preliminary data.</text>
</comment>
<dbReference type="OrthoDB" id="3723842at2"/>
<feature type="transmembrane region" description="Helical" evidence="1">
    <location>
        <begin position="105"/>
        <end position="124"/>
    </location>
</feature>
<dbReference type="PANTHER" id="PTHR48098:SF1">
    <property type="entry name" value="DIACYLGLYCEROL ACYLTRANSFERASE_MYCOLYLTRANSFERASE AG85A"/>
    <property type="match status" value="1"/>
</dbReference>
<feature type="transmembrane region" description="Helical" evidence="1">
    <location>
        <begin position="72"/>
        <end position="93"/>
    </location>
</feature>
<keyword evidence="1" id="KW-0812">Transmembrane</keyword>
<evidence type="ECO:0000259" key="2">
    <source>
        <dbReference type="Pfam" id="PF00561"/>
    </source>
</evidence>
<proteinExistence type="predicted"/>
<dbReference type="PANTHER" id="PTHR48098">
    <property type="entry name" value="ENTEROCHELIN ESTERASE-RELATED"/>
    <property type="match status" value="1"/>
</dbReference>
<evidence type="ECO:0000313" key="3">
    <source>
        <dbReference type="EMBL" id="THG33912.1"/>
    </source>
</evidence>
<dbReference type="InterPro" id="IPR000073">
    <property type="entry name" value="AB_hydrolase_1"/>
</dbReference>
<dbReference type="AlphaFoldDB" id="A0A4S4FV69"/>
<evidence type="ECO:0000313" key="4">
    <source>
        <dbReference type="Proteomes" id="UP000307380"/>
    </source>
</evidence>
<reference evidence="3 4" key="1">
    <citation type="submission" date="2019-04" db="EMBL/GenBank/DDBJ databases">
        <authorList>
            <person name="Jiang L."/>
        </authorList>
    </citation>
    <scope>NUCLEOTIDE SEQUENCE [LARGE SCALE GENOMIC DNA]</scope>
    <source>
        <strain evidence="3 4">YIM 131861</strain>
    </source>
</reference>
<feature type="transmembrane region" description="Helical" evidence="1">
    <location>
        <begin position="38"/>
        <end position="60"/>
    </location>
</feature>
<dbReference type="Gene3D" id="3.40.50.1820">
    <property type="entry name" value="alpha/beta hydrolase"/>
    <property type="match status" value="1"/>
</dbReference>
<keyword evidence="3" id="KW-0378">Hydrolase</keyword>
<dbReference type="SUPFAM" id="SSF53474">
    <property type="entry name" value="alpha/beta-Hydrolases"/>
    <property type="match status" value="1"/>
</dbReference>
<accession>A0A4S4FV69</accession>
<keyword evidence="1" id="KW-1133">Transmembrane helix</keyword>
<keyword evidence="1" id="KW-0472">Membrane</keyword>
<dbReference type="Pfam" id="PF00561">
    <property type="entry name" value="Abhydrolase_1"/>
    <property type="match status" value="1"/>
</dbReference>
<protein>
    <submittedName>
        <fullName evidence="3">Alpha/beta fold hydrolase</fullName>
    </submittedName>
</protein>
<dbReference type="InterPro" id="IPR029058">
    <property type="entry name" value="AB_hydrolase_fold"/>
</dbReference>
<dbReference type="GO" id="GO:0016787">
    <property type="term" value="F:hydrolase activity"/>
    <property type="evidence" value="ECO:0007669"/>
    <property type="project" value="UniProtKB-KW"/>
</dbReference>